<dbReference type="Pfam" id="PF08612">
    <property type="entry name" value="Med20"/>
    <property type="match status" value="1"/>
</dbReference>
<evidence type="ECO:0000256" key="6">
    <source>
        <dbReference type="ARBA" id="ARBA00023239"/>
    </source>
</evidence>
<dbReference type="Pfam" id="PF04227">
    <property type="entry name" value="Indigoidine_A"/>
    <property type="match status" value="1"/>
</dbReference>
<evidence type="ECO:0000256" key="1">
    <source>
        <dbReference type="ARBA" id="ARBA00004123"/>
    </source>
</evidence>
<sequence>MDTPSPVLTGCHLCVLDNIKGDETVLKSLEDSILKSGGTYQTQWKFAITQYRKTVKNALSVEGRDHTSECITVVTTSSLRDVVFLKGRRNTIVAAKEMACLYTSYLKFYSNSFNVTVSGKEFRVNDIIIRFGLVYTEDRVQGSVLIDFEYLSGVDSQSPRILEAIRNAIYPSGTVVPCQFSQYIVNGSLDPHFFSLRDLGDLYGSIPSFLRNNVDSMMEEKKSGFITTSLITYIGSLLNSPLTVSGFIRGVDKYSPNTTLDVDSIRKFHVTNVNCGFCITTDLYSTMSYLSSNQINLVTPGFQFVPTVYNHTSKLHSDVTTYSFSELASLLVNNEQLHFPSTHIISLHSKDTTRTLLVEKLFPEVEFEAEKKMLGMAEKEQLVHQLLNDKSNGISKKLFISCLKEATKTAVLLLQRMEEQRRVLQLKLLLEKEESLVEKDEEAEVPESQEVGIPQESLIATKTSSFFTYFKPAENNSKEREPAGAISGVQHTSEPLSSSYFLKSHTPRDTNLHLSPYKKGSPVFIGEVAMGHYHQQSLLPSRPNLILHDVGGVARNTYEAFLRQMPENRPILMGVVGNDEEGKRIREFHRQMGDELEYVREEEGKTAVIIGFYDTTGMKEEECRYDDHVPGVSSRDISKHADVIKSASLVFVDASVELTALRDLRLLLASSQKRLLVDPSDGARAQALLDSQILQCADFLLPEMGELWSLACLLQPSLKPKLEEWEEKKKGLLKKRGDVGFSEAILHLKEPVGVVMKELPRGKDSYILLKMGGMGIAMIAREAGAEDVDVVHFTVEHNYTPTFESNIAYEEAFAGGFMSGLMLDYPLNLSMALGINTLKVNSRQKRIIADSIRKGIHSHFIKAYMKSLWG</sequence>
<keyword evidence="5" id="KW-0464">Manganese</keyword>
<evidence type="ECO:0000313" key="10">
    <source>
        <dbReference type="Proteomes" id="UP000078348"/>
    </source>
</evidence>
<keyword evidence="7" id="KW-0539">Nucleus</keyword>
<protein>
    <submittedName>
        <fullName evidence="9">Uncharacterized protein</fullName>
    </submittedName>
</protein>
<accession>A0A196SK08</accession>
<evidence type="ECO:0000256" key="7">
    <source>
        <dbReference type="ARBA" id="ARBA00023242"/>
    </source>
</evidence>
<dbReference type="GO" id="GO:0016592">
    <property type="term" value="C:mediator complex"/>
    <property type="evidence" value="ECO:0007669"/>
    <property type="project" value="InterPro"/>
</dbReference>
<dbReference type="InterPro" id="IPR029056">
    <property type="entry name" value="Ribokinase-like"/>
</dbReference>
<evidence type="ECO:0000313" key="9">
    <source>
        <dbReference type="EMBL" id="OAO17385.1"/>
    </source>
</evidence>
<dbReference type="Proteomes" id="UP000078348">
    <property type="component" value="Unassembled WGS sequence"/>
</dbReference>
<keyword evidence="10" id="KW-1185">Reference proteome</keyword>
<dbReference type="GO" id="GO:0016798">
    <property type="term" value="F:hydrolase activity, acting on glycosyl bonds"/>
    <property type="evidence" value="ECO:0007669"/>
    <property type="project" value="UniProtKB-KW"/>
</dbReference>
<dbReference type="GO" id="GO:0005737">
    <property type="term" value="C:cytoplasm"/>
    <property type="evidence" value="ECO:0007669"/>
    <property type="project" value="TreeGrafter"/>
</dbReference>
<keyword evidence="4" id="KW-0378">Hydrolase</keyword>
<dbReference type="GO" id="GO:0004730">
    <property type="term" value="F:pseudouridylate synthase activity"/>
    <property type="evidence" value="ECO:0007669"/>
    <property type="project" value="InterPro"/>
</dbReference>
<dbReference type="GO" id="GO:0003712">
    <property type="term" value="F:transcription coregulator activity"/>
    <property type="evidence" value="ECO:0007669"/>
    <property type="project" value="InterPro"/>
</dbReference>
<dbReference type="EMBL" id="LXWW01000033">
    <property type="protein sequence ID" value="OAO17385.1"/>
    <property type="molecule type" value="Genomic_DNA"/>
</dbReference>
<dbReference type="PANTHER" id="PTHR42909:SF1">
    <property type="entry name" value="CARBOHYDRATE KINASE PFKB DOMAIN-CONTAINING PROTEIN"/>
    <property type="match status" value="1"/>
</dbReference>
<dbReference type="InterPro" id="IPR007342">
    <property type="entry name" value="PsuG"/>
</dbReference>
<dbReference type="InterPro" id="IPR022830">
    <property type="entry name" value="Indigdn_synthA-like"/>
</dbReference>
<keyword evidence="6" id="KW-0456">Lyase</keyword>
<comment type="subcellular location">
    <subcellularLocation>
        <location evidence="1">Nucleus</location>
    </subcellularLocation>
</comment>
<proteinExistence type="inferred from homology"/>
<evidence type="ECO:0000256" key="4">
    <source>
        <dbReference type="ARBA" id="ARBA00022801"/>
    </source>
</evidence>
<evidence type="ECO:0000256" key="2">
    <source>
        <dbReference type="ARBA" id="ARBA00010743"/>
    </source>
</evidence>
<keyword evidence="8" id="KW-0326">Glycosidase</keyword>
<evidence type="ECO:0000256" key="3">
    <source>
        <dbReference type="ARBA" id="ARBA00022723"/>
    </source>
</evidence>
<dbReference type="Gene3D" id="3.40.1790.10">
    <property type="entry name" value="Indigoidine synthase domain"/>
    <property type="match status" value="1"/>
</dbReference>
<comment type="caution">
    <text evidence="9">The sequence shown here is derived from an EMBL/GenBank/DDBJ whole genome shotgun (WGS) entry which is preliminary data.</text>
</comment>
<evidence type="ECO:0000256" key="8">
    <source>
        <dbReference type="ARBA" id="ARBA00023295"/>
    </source>
</evidence>
<comment type="similarity">
    <text evidence="2">Belongs to the Mediator complex subunit 20 family.</text>
</comment>
<dbReference type="PANTHER" id="PTHR42909">
    <property type="entry name" value="ZGC:136858"/>
    <property type="match status" value="1"/>
</dbReference>
<dbReference type="SUPFAM" id="SSF53613">
    <property type="entry name" value="Ribokinase-like"/>
    <property type="match status" value="1"/>
</dbReference>
<keyword evidence="3" id="KW-0479">Metal-binding</keyword>
<dbReference type="SUPFAM" id="SSF110581">
    <property type="entry name" value="Indigoidine synthase A-like"/>
    <property type="match status" value="1"/>
</dbReference>
<dbReference type="GO" id="GO:0046872">
    <property type="term" value="F:metal ion binding"/>
    <property type="evidence" value="ECO:0007669"/>
    <property type="project" value="UniProtKB-KW"/>
</dbReference>
<dbReference type="AlphaFoldDB" id="A0A196SK08"/>
<gene>
    <name evidence="9" type="ORF">AV274_0902</name>
</gene>
<dbReference type="GO" id="GO:0006357">
    <property type="term" value="P:regulation of transcription by RNA polymerase II"/>
    <property type="evidence" value="ECO:0007669"/>
    <property type="project" value="InterPro"/>
</dbReference>
<dbReference type="InterPro" id="IPR013921">
    <property type="entry name" value="Mediator_Med20"/>
</dbReference>
<dbReference type="OrthoDB" id="198885at2759"/>
<evidence type="ECO:0000256" key="5">
    <source>
        <dbReference type="ARBA" id="ARBA00023211"/>
    </source>
</evidence>
<dbReference type="Gene3D" id="3.40.1190.20">
    <property type="match status" value="1"/>
</dbReference>
<name>A0A196SK08_BLAHN</name>
<reference evidence="9 10" key="1">
    <citation type="submission" date="2016-05" db="EMBL/GenBank/DDBJ databases">
        <title>Nuclear genome of Blastocystis sp. subtype 1 NandII.</title>
        <authorList>
            <person name="Gentekaki E."/>
            <person name="Curtis B."/>
            <person name="Stairs C."/>
            <person name="Eme L."/>
            <person name="Herman E."/>
            <person name="Klimes V."/>
            <person name="Arias M.C."/>
            <person name="Elias M."/>
            <person name="Hilliou F."/>
            <person name="Klute M."/>
            <person name="Malik S.-B."/>
            <person name="Pightling A."/>
            <person name="Rachubinski R."/>
            <person name="Salas D."/>
            <person name="Schlacht A."/>
            <person name="Suga H."/>
            <person name="Archibald J."/>
            <person name="Ball S.G."/>
            <person name="Clark G."/>
            <person name="Dacks J."/>
            <person name="Van Der Giezen M."/>
            <person name="Tsaousis A."/>
            <person name="Roger A."/>
        </authorList>
    </citation>
    <scope>NUCLEOTIDE SEQUENCE [LARGE SCALE GENOMIC DNA]</scope>
    <source>
        <strain evidence="10">ATCC 50177 / NandII</strain>
    </source>
</reference>
<organism evidence="9 10">
    <name type="scientific">Blastocystis sp. subtype 1 (strain ATCC 50177 / NandII)</name>
    <dbReference type="NCBI Taxonomy" id="478820"/>
    <lineage>
        <taxon>Eukaryota</taxon>
        <taxon>Sar</taxon>
        <taxon>Stramenopiles</taxon>
        <taxon>Bigyra</taxon>
        <taxon>Opalozoa</taxon>
        <taxon>Opalinata</taxon>
        <taxon>Blastocystidae</taxon>
        <taxon>Blastocystis</taxon>
    </lineage>
</organism>